<dbReference type="AlphaFoldDB" id="A0AAD3SVV5"/>
<evidence type="ECO:0000313" key="1">
    <source>
        <dbReference type="EMBL" id="GMH17979.1"/>
    </source>
</evidence>
<gene>
    <name evidence="1" type="ORF">Nepgr_019820</name>
</gene>
<dbReference type="Proteomes" id="UP001279734">
    <property type="component" value="Unassembled WGS sequence"/>
</dbReference>
<comment type="caution">
    <text evidence="1">The sequence shown here is derived from an EMBL/GenBank/DDBJ whole genome shotgun (WGS) entry which is preliminary data.</text>
</comment>
<evidence type="ECO:0000313" key="2">
    <source>
        <dbReference type="Proteomes" id="UP001279734"/>
    </source>
</evidence>
<keyword evidence="2" id="KW-1185">Reference proteome</keyword>
<dbReference type="EMBL" id="BSYO01000018">
    <property type="protein sequence ID" value="GMH17979.1"/>
    <property type="molecule type" value="Genomic_DNA"/>
</dbReference>
<organism evidence="1 2">
    <name type="scientific">Nepenthes gracilis</name>
    <name type="common">Slender pitcher plant</name>
    <dbReference type="NCBI Taxonomy" id="150966"/>
    <lineage>
        <taxon>Eukaryota</taxon>
        <taxon>Viridiplantae</taxon>
        <taxon>Streptophyta</taxon>
        <taxon>Embryophyta</taxon>
        <taxon>Tracheophyta</taxon>
        <taxon>Spermatophyta</taxon>
        <taxon>Magnoliopsida</taxon>
        <taxon>eudicotyledons</taxon>
        <taxon>Gunneridae</taxon>
        <taxon>Pentapetalae</taxon>
        <taxon>Caryophyllales</taxon>
        <taxon>Nepenthaceae</taxon>
        <taxon>Nepenthes</taxon>
    </lineage>
</organism>
<accession>A0AAD3SVV5</accession>
<protein>
    <submittedName>
        <fullName evidence="1">Uncharacterized protein</fullName>
    </submittedName>
</protein>
<sequence>MKKQQLMREESKLIGRFCFCSGMLSENASSIHFENDLMFFTTTTTTATTPVRPTQSGNGRFEFEKYGNKIHGISRFVELRQMC</sequence>
<name>A0AAD3SVV5_NEPGR</name>
<proteinExistence type="predicted"/>
<reference evidence="1" key="1">
    <citation type="submission" date="2023-05" db="EMBL/GenBank/DDBJ databases">
        <title>Nepenthes gracilis genome sequencing.</title>
        <authorList>
            <person name="Fukushima K."/>
        </authorList>
    </citation>
    <scope>NUCLEOTIDE SEQUENCE</scope>
    <source>
        <strain evidence="1">SING2019-196</strain>
    </source>
</reference>